<evidence type="ECO:0000313" key="1">
    <source>
        <dbReference type="EMBL" id="EQM95316.1"/>
    </source>
</evidence>
<dbReference type="AlphaFoldDB" id="T5LEL7"/>
<dbReference type="Proteomes" id="UP000003973">
    <property type="component" value="Unassembled WGS sequence"/>
</dbReference>
<reference evidence="1" key="1">
    <citation type="submission" date="2011-10" db="EMBL/GenBank/DDBJ databases">
        <title>The Genome Sequence of Oxalobacter formigenes HOxBLS.</title>
        <authorList>
            <consortium name="The Broad Institute Genome Sequencing Platform"/>
            <person name="Earl A."/>
            <person name="Ward D."/>
            <person name="Feldgarden M."/>
            <person name="Gevers D."/>
            <person name="Allison M.J."/>
            <person name="Humphrey S."/>
            <person name="Young S.K."/>
            <person name="Zeng Q."/>
            <person name="Gargeya S."/>
            <person name="Fitzgerald M."/>
            <person name="Haas B."/>
            <person name="Abouelleil A."/>
            <person name="Alvarado L."/>
            <person name="Arachchi H.M."/>
            <person name="Berlin A."/>
            <person name="Brown A."/>
            <person name="Chapman S.B."/>
            <person name="Chen Z."/>
            <person name="Dunbar C."/>
            <person name="Freedman E."/>
            <person name="Gearin G."/>
            <person name="Goldberg J."/>
            <person name="Griggs A."/>
            <person name="Gujja S."/>
            <person name="Heiman D."/>
            <person name="Howarth C."/>
            <person name="Larson L."/>
            <person name="Lui A."/>
            <person name="MacDonald P.J.P."/>
            <person name="Montmayeur A."/>
            <person name="Murphy C."/>
            <person name="Neiman D."/>
            <person name="Pearson M."/>
            <person name="Priest M."/>
            <person name="Roberts A."/>
            <person name="Saif S."/>
            <person name="Shea T."/>
            <person name="Shenoy N."/>
            <person name="Sisk P."/>
            <person name="Stolte C."/>
            <person name="Sykes S."/>
            <person name="Wortman J."/>
            <person name="Nusbaum C."/>
            <person name="Birren B."/>
        </authorList>
    </citation>
    <scope>NUCLEOTIDE SEQUENCE [LARGE SCALE GENOMIC DNA]</scope>
    <source>
        <strain evidence="1">HOxBLS</strain>
    </source>
</reference>
<evidence type="ECO:0000313" key="2">
    <source>
        <dbReference type="Proteomes" id="UP000003973"/>
    </source>
</evidence>
<proteinExistence type="predicted"/>
<sequence length="232" mass="25386">MPLPTTSVRTINDFIQAATVVSKDALKEGTSLPGASSKTPAFFASSLKTAIRFSASGNESRHNVQQAGPLPVCFPFIRSGRGYPHGSGFSITLFSETPASGAETFKGRKLRHPAGKPYAHTPDHHSLIIFPAGIFPTGQFPHGKERLAAPKTGCLQTFLSYSTRTCKQATPIGPPPKFINIFRRFIPYASVRPYRWKNGVAPDVKNECTKSAGMAPRFFPMRALYFRQIATR</sequence>
<accession>T5LEL7</accession>
<name>T5LEL7_9BURK</name>
<keyword evidence="2" id="KW-1185">Reference proteome</keyword>
<comment type="caution">
    <text evidence="1">The sequence shown here is derived from an EMBL/GenBank/DDBJ whole genome shotgun (WGS) entry which is preliminary data.</text>
</comment>
<protein>
    <submittedName>
        <fullName evidence="1">Uncharacterized protein</fullName>
    </submittedName>
</protein>
<organism evidence="1 2">
    <name type="scientific">Oxalobacter paraformigenes</name>
    <dbReference type="NCBI Taxonomy" id="556268"/>
    <lineage>
        <taxon>Bacteria</taxon>
        <taxon>Pseudomonadati</taxon>
        <taxon>Pseudomonadota</taxon>
        <taxon>Betaproteobacteria</taxon>
        <taxon>Burkholderiales</taxon>
        <taxon>Oxalobacteraceae</taxon>
        <taxon>Oxalobacter</taxon>
    </lineage>
</organism>
<gene>
    <name evidence="1" type="ORF">OFAG_02147</name>
</gene>
<dbReference type="HOGENOM" id="CLU_1193917_0_0_4"/>
<dbReference type="EMBL" id="ACDP02000006">
    <property type="protein sequence ID" value="EQM95316.1"/>
    <property type="molecule type" value="Genomic_DNA"/>
</dbReference>